<dbReference type="AlphaFoldDB" id="A0A6A6H8Y2"/>
<evidence type="ECO:0000313" key="5">
    <source>
        <dbReference type="EMBL" id="KAF2234278.1"/>
    </source>
</evidence>
<keyword evidence="1" id="KW-0285">Flavoprotein</keyword>
<feature type="domain" description="FAD-binding" evidence="4">
    <location>
        <begin position="11"/>
        <end position="367"/>
    </location>
</feature>
<evidence type="ECO:0000256" key="2">
    <source>
        <dbReference type="ARBA" id="ARBA00022827"/>
    </source>
</evidence>
<name>A0A6A6H8Y2_VIRVR</name>
<dbReference type="GO" id="GO:0071949">
    <property type="term" value="F:FAD binding"/>
    <property type="evidence" value="ECO:0007669"/>
    <property type="project" value="InterPro"/>
</dbReference>
<dbReference type="Pfam" id="PF01494">
    <property type="entry name" value="FAD_binding_3"/>
    <property type="match status" value="1"/>
</dbReference>
<dbReference type="Gene3D" id="3.50.50.60">
    <property type="entry name" value="FAD/NAD(P)-binding domain"/>
    <property type="match status" value="1"/>
</dbReference>
<dbReference type="GO" id="GO:0016491">
    <property type="term" value="F:oxidoreductase activity"/>
    <property type="evidence" value="ECO:0007669"/>
    <property type="project" value="UniProtKB-KW"/>
</dbReference>
<sequence length="432" mass="48269">MMASRPEESFRVAVVGGGIGGLYCALSIHHHCKQFPLDIHVYEQASQYKEIGAGVGLGINAARLIHKIDLGDELNACAGYREGIWITFRKYNNGEEIFTVPVGDSGKVRQAPCARTDVLDILRTGIEKRGAATLHTKKACTRVEDVENGVRVHFADGTSDFANIVIGCDGIHSAVRNQFIADKPVNSGQYAYRAVIPIAELPSPWRFPTYSVMWAAKHKHFLTFPISRNTQLNVVAFVTASAEAAADVKESWTSVCDRQDVERDFAGFDESVQAIIRLMPEKPSKWRLNHRDPLEKWHYFDGRVILLGDAAHAMLPHLGAGAGQSIEDGWVLGRAMAEHLQQAHGMETLERCAQLYQDVRKTRAQKTQRTSRAAGDTYQMQTEDMIDKSFEECVPMMAERTRERMKWVWEEDLDEAYDKTRKGTAVNGSNSA</sequence>
<evidence type="ECO:0000256" key="1">
    <source>
        <dbReference type="ARBA" id="ARBA00022630"/>
    </source>
</evidence>
<dbReference type="PRINTS" id="PR00420">
    <property type="entry name" value="RNGMNOXGNASE"/>
</dbReference>
<dbReference type="OrthoDB" id="417877at2759"/>
<evidence type="ECO:0000259" key="4">
    <source>
        <dbReference type="Pfam" id="PF01494"/>
    </source>
</evidence>
<proteinExistence type="predicted"/>
<dbReference type="Proteomes" id="UP000800092">
    <property type="component" value="Unassembled WGS sequence"/>
</dbReference>
<dbReference type="InterPro" id="IPR036188">
    <property type="entry name" value="FAD/NAD-bd_sf"/>
</dbReference>
<accession>A0A6A6H8Y2</accession>
<gene>
    <name evidence="5" type="ORF">EV356DRAFT_177050</name>
</gene>
<dbReference type="InterPro" id="IPR002938">
    <property type="entry name" value="FAD-bd"/>
</dbReference>
<dbReference type="PANTHER" id="PTHR46720:SF3">
    <property type="entry name" value="FAD-BINDING DOMAIN-CONTAINING PROTEIN-RELATED"/>
    <property type="match status" value="1"/>
</dbReference>
<organism evidence="5 6">
    <name type="scientific">Viridothelium virens</name>
    <name type="common">Speckled blister lichen</name>
    <name type="synonym">Trypethelium virens</name>
    <dbReference type="NCBI Taxonomy" id="1048519"/>
    <lineage>
        <taxon>Eukaryota</taxon>
        <taxon>Fungi</taxon>
        <taxon>Dikarya</taxon>
        <taxon>Ascomycota</taxon>
        <taxon>Pezizomycotina</taxon>
        <taxon>Dothideomycetes</taxon>
        <taxon>Dothideomycetes incertae sedis</taxon>
        <taxon>Trypetheliales</taxon>
        <taxon>Trypetheliaceae</taxon>
        <taxon>Viridothelium</taxon>
    </lineage>
</organism>
<reference evidence="5" key="1">
    <citation type="journal article" date="2020" name="Stud. Mycol.">
        <title>101 Dothideomycetes genomes: a test case for predicting lifestyles and emergence of pathogens.</title>
        <authorList>
            <person name="Haridas S."/>
            <person name="Albert R."/>
            <person name="Binder M."/>
            <person name="Bloem J."/>
            <person name="Labutti K."/>
            <person name="Salamov A."/>
            <person name="Andreopoulos B."/>
            <person name="Baker S."/>
            <person name="Barry K."/>
            <person name="Bills G."/>
            <person name="Bluhm B."/>
            <person name="Cannon C."/>
            <person name="Castanera R."/>
            <person name="Culley D."/>
            <person name="Daum C."/>
            <person name="Ezra D."/>
            <person name="Gonzalez J."/>
            <person name="Henrissat B."/>
            <person name="Kuo A."/>
            <person name="Liang C."/>
            <person name="Lipzen A."/>
            <person name="Lutzoni F."/>
            <person name="Magnuson J."/>
            <person name="Mondo S."/>
            <person name="Nolan M."/>
            <person name="Ohm R."/>
            <person name="Pangilinan J."/>
            <person name="Park H.-J."/>
            <person name="Ramirez L."/>
            <person name="Alfaro M."/>
            <person name="Sun H."/>
            <person name="Tritt A."/>
            <person name="Yoshinaga Y."/>
            <person name="Zwiers L.-H."/>
            <person name="Turgeon B."/>
            <person name="Goodwin S."/>
            <person name="Spatafora J."/>
            <person name="Crous P."/>
            <person name="Grigoriev I."/>
        </authorList>
    </citation>
    <scope>NUCLEOTIDE SEQUENCE</scope>
    <source>
        <strain evidence="5">Tuck. ex Michener</strain>
    </source>
</reference>
<dbReference type="PANTHER" id="PTHR46720">
    <property type="entry name" value="HYDROXYLASE, PUTATIVE (AFU_ORTHOLOGUE AFUA_3G01460)-RELATED"/>
    <property type="match status" value="1"/>
</dbReference>
<keyword evidence="6" id="KW-1185">Reference proteome</keyword>
<protein>
    <submittedName>
        <fullName evidence="5">FAD/NAD(P)-binding domain-containing protein</fullName>
    </submittedName>
</protein>
<dbReference type="EMBL" id="ML991800">
    <property type="protein sequence ID" value="KAF2234278.1"/>
    <property type="molecule type" value="Genomic_DNA"/>
</dbReference>
<dbReference type="SUPFAM" id="SSF54373">
    <property type="entry name" value="FAD-linked reductases, C-terminal domain"/>
    <property type="match status" value="1"/>
</dbReference>
<keyword evidence="2" id="KW-0274">FAD</keyword>
<evidence type="ECO:0000256" key="3">
    <source>
        <dbReference type="ARBA" id="ARBA00023002"/>
    </source>
</evidence>
<dbReference type="GO" id="GO:0044550">
    <property type="term" value="P:secondary metabolite biosynthetic process"/>
    <property type="evidence" value="ECO:0007669"/>
    <property type="project" value="TreeGrafter"/>
</dbReference>
<dbReference type="InterPro" id="IPR051104">
    <property type="entry name" value="FAD_monoxygenase"/>
</dbReference>
<dbReference type="SUPFAM" id="SSF51905">
    <property type="entry name" value="FAD/NAD(P)-binding domain"/>
    <property type="match status" value="1"/>
</dbReference>
<keyword evidence="3" id="KW-0560">Oxidoreductase</keyword>
<evidence type="ECO:0000313" key="6">
    <source>
        <dbReference type="Proteomes" id="UP000800092"/>
    </source>
</evidence>